<sequence length="295" mass="33457">MDIFAYVEPSVDRYAYVEQMYLLLVVSRNEKLEKMDSAVEVFSNDDGAVTRNYDVSNISRQLSGISDNDISSDVITISHWIRRCAKEKLLTDEKNKGEVELLSATQAKVIQSQALQDQRLVYQLQAQTFKWFRYHQLDNHTQAHYITRCGFEEPVVGATRRRLVKLNAAFRGLRQGYLAPCDWIVATGLLRLGCCDWFVVGSMSASRKIPTVHDDWIALVWKREAAGVRSFLRKVCTFQHSRKSLLRELNQEKSGFLAVCCRDFVENLLGKLKKKGNTGNQAGQSGSSAGRSPHS</sequence>
<evidence type="ECO:0000256" key="1">
    <source>
        <dbReference type="SAM" id="MobiDB-lite"/>
    </source>
</evidence>
<evidence type="ECO:0000313" key="3">
    <source>
        <dbReference type="Proteomes" id="UP000250235"/>
    </source>
</evidence>
<gene>
    <name evidence="2" type="ORF">F511_16073</name>
</gene>
<dbReference type="AlphaFoldDB" id="A0A2Z7BT57"/>
<evidence type="ECO:0000313" key="2">
    <source>
        <dbReference type="EMBL" id="KZV37496.1"/>
    </source>
</evidence>
<organism evidence="2 3">
    <name type="scientific">Dorcoceras hygrometricum</name>
    <dbReference type="NCBI Taxonomy" id="472368"/>
    <lineage>
        <taxon>Eukaryota</taxon>
        <taxon>Viridiplantae</taxon>
        <taxon>Streptophyta</taxon>
        <taxon>Embryophyta</taxon>
        <taxon>Tracheophyta</taxon>
        <taxon>Spermatophyta</taxon>
        <taxon>Magnoliopsida</taxon>
        <taxon>eudicotyledons</taxon>
        <taxon>Gunneridae</taxon>
        <taxon>Pentapetalae</taxon>
        <taxon>asterids</taxon>
        <taxon>lamiids</taxon>
        <taxon>Lamiales</taxon>
        <taxon>Gesneriaceae</taxon>
        <taxon>Didymocarpoideae</taxon>
        <taxon>Trichosporeae</taxon>
        <taxon>Loxocarpinae</taxon>
        <taxon>Dorcoceras</taxon>
    </lineage>
</organism>
<name>A0A2Z7BT57_9LAMI</name>
<proteinExistence type="predicted"/>
<accession>A0A2Z7BT57</accession>
<keyword evidence="3" id="KW-1185">Reference proteome</keyword>
<dbReference type="EMBL" id="KV002764">
    <property type="protein sequence ID" value="KZV37496.1"/>
    <property type="molecule type" value="Genomic_DNA"/>
</dbReference>
<dbReference type="Proteomes" id="UP000250235">
    <property type="component" value="Unassembled WGS sequence"/>
</dbReference>
<protein>
    <submittedName>
        <fullName evidence="2">Uncharacterized protein</fullName>
    </submittedName>
</protein>
<feature type="compositionally biased region" description="Low complexity" evidence="1">
    <location>
        <begin position="277"/>
        <end position="295"/>
    </location>
</feature>
<reference evidence="2 3" key="1">
    <citation type="journal article" date="2015" name="Proc. Natl. Acad. Sci. U.S.A.">
        <title>The resurrection genome of Boea hygrometrica: A blueprint for survival of dehydration.</title>
        <authorList>
            <person name="Xiao L."/>
            <person name="Yang G."/>
            <person name="Zhang L."/>
            <person name="Yang X."/>
            <person name="Zhao S."/>
            <person name="Ji Z."/>
            <person name="Zhou Q."/>
            <person name="Hu M."/>
            <person name="Wang Y."/>
            <person name="Chen M."/>
            <person name="Xu Y."/>
            <person name="Jin H."/>
            <person name="Xiao X."/>
            <person name="Hu G."/>
            <person name="Bao F."/>
            <person name="Hu Y."/>
            <person name="Wan P."/>
            <person name="Li L."/>
            <person name="Deng X."/>
            <person name="Kuang T."/>
            <person name="Xiang C."/>
            <person name="Zhu J.K."/>
            <person name="Oliver M.J."/>
            <person name="He Y."/>
        </authorList>
    </citation>
    <scope>NUCLEOTIDE SEQUENCE [LARGE SCALE GENOMIC DNA]</scope>
    <source>
        <strain evidence="3">cv. XS01</strain>
    </source>
</reference>
<feature type="region of interest" description="Disordered" evidence="1">
    <location>
        <begin position="276"/>
        <end position="295"/>
    </location>
</feature>